<dbReference type="Gene3D" id="3.40.50.150">
    <property type="entry name" value="Vaccinia Virus protein VP39"/>
    <property type="match status" value="1"/>
</dbReference>
<sequence length="204" mass="21560">MGTRWQNADAPRGDDYDARWRTLSASGQSVHGEADLAESLLREHGGARVLDAGCGTGRVAIELAERGFSVVGVDADPAMLDTARAKAPHLEWVMADLSAPEAGVTGEFDLVVAAGNVMIFLEPGTEAQVVAGLAGHLAPGGLLVSGFSLRPHGLSPADYDSFATAAGLEPMARWSTWDRAEFTGGDYLVSVHRRAPRLPERPSR</sequence>
<dbReference type="CDD" id="cd02440">
    <property type="entry name" value="AdoMet_MTases"/>
    <property type="match status" value="1"/>
</dbReference>
<keyword evidence="3" id="KW-0949">S-adenosyl-L-methionine</keyword>
<dbReference type="InterPro" id="IPR029063">
    <property type="entry name" value="SAM-dependent_MTases_sf"/>
</dbReference>
<evidence type="ECO:0000256" key="1">
    <source>
        <dbReference type="ARBA" id="ARBA00022603"/>
    </source>
</evidence>
<dbReference type="RefSeq" id="WP_090358377.1">
    <property type="nucleotide sequence ID" value="NZ_FMUB01000006.1"/>
</dbReference>
<keyword evidence="1 5" id="KW-0489">Methyltransferase</keyword>
<dbReference type="STRING" id="1502745.SAMN02799620_03093"/>
<evidence type="ECO:0000313" key="6">
    <source>
        <dbReference type="Proteomes" id="UP000199707"/>
    </source>
</evidence>
<organism evidence="5 6">
    <name type="scientific">Mycolicibacterium fluoranthenivorans</name>
    <dbReference type="NCBI Taxonomy" id="258505"/>
    <lineage>
        <taxon>Bacteria</taxon>
        <taxon>Bacillati</taxon>
        <taxon>Actinomycetota</taxon>
        <taxon>Actinomycetes</taxon>
        <taxon>Mycobacteriales</taxon>
        <taxon>Mycobacteriaceae</taxon>
        <taxon>Mycolicibacterium</taxon>
    </lineage>
</organism>
<feature type="domain" description="Methyltransferase" evidence="4">
    <location>
        <begin position="49"/>
        <end position="141"/>
    </location>
</feature>
<accession>A0A1G4WFC7</accession>
<dbReference type="EMBL" id="FMUB01000006">
    <property type="protein sequence ID" value="SCX21820.1"/>
    <property type="molecule type" value="Genomic_DNA"/>
</dbReference>
<evidence type="ECO:0000256" key="3">
    <source>
        <dbReference type="ARBA" id="ARBA00022691"/>
    </source>
</evidence>
<dbReference type="AlphaFoldDB" id="A0A1G4WFC7"/>
<dbReference type="GO" id="GO:0008168">
    <property type="term" value="F:methyltransferase activity"/>
    <property type="evidence" value="ECO:0007669"/>
    <property type="project" value="UniProtKB-KW"/>
</dbReference>
<keyword evidence="2 5" id="KW-0808">Transferase</keyword>
<protein>
    <submittedName>
        <fullName evidence="5">Methyltransferase domain-containing protein</fullName>
    </submittedName>
</protein>
<dbReference type="PANTHER" id="PTHR43464">
    <property type="entry name" value="METHYLTRANSFERASE"/>
    <property type="match status" value="1"/>
</dbReference>
<dbReference type="Pfam" id="PF13649">
    <property type="entry name" value="Methyltransf_25"/>
    <property type="match status" value="1"/>
</dbReference>
<dbReference type="SUPFAM" id="SSF53335">
    <property type="entry name" value="S-adenosyl-L-methionine-dependent methyltransferases"/>
    <property type="match status" value="1"/>
</dbReference>
<dbReference type="PANTHER" id="PTHR43464:SF19">
    <property type="entry name" value="UBIQUINONE BIOSYNTHESIS O-METHYLTRANSFERASE, MITOCHONDRIAL"/>
    <property type="match status" value="1"/>
</dbReference>
<gene>
    <name evidence="5" type="ORF">SAMN02799620_03093</name>
</gene>
<dbReference type="GO" id="GO:0032259">
    <property type="term" value="P:methylation"/>
    <property type="evidence" value="ECO:0007669"/>
    <property type="project" value="UniProtKB-KW"/>
</dbReference>
<proteinExistence type="predicted"/>
<dbReference type="Proteomes" id="UP000199707">
    <property type="component" value="Unassembled WGS sequence"/>
</dbReference>
<dbReference type="InterPro" id="IPR041698">
    <property type="entry name" value="Methyltransf_25"/>
</dbReference>
<reference evidence="6" key="1">
    <citation type="submission" date="2016-10" db="EMBL/GenBank/DDBJ databases">
        <authorList>
            <person name="Varghese N."/>
            <person name="Submissions S."/>
        </authorList>
    </citation>
    <scope>NUCLEOTIDE SEQUENCE [LARGE SCALE GENOMIC DNA]</scope>
    <source>
        <strain evidence="6">UNC267MFSha1.1M11</strain>
    </source>
</reference>
<evidence type="ECO:0000259" key="4">
    <source>
        <dbReference type="Pfam" id="PF13649"/>
    </source>
</evidence>
<evidence type="ECO:0000313" key="5">
    <source>
        <dbReference type="EMBL" id="SCX21820.1"/>
    </source>
</evidence>
<evidence type="ECO:0000256" key="2">
    <source>
        <dbReference type="ARBA" id="ARBA00022679"/>
    </source>
</evidence>
<name>A0A1G4WFC7_9MYCO</name>